<dbReference type="SUPFAM" id="SSF55120">
    <property type="entry name" value="Pseudouridine synthase"/>
    <property type="match status" value="1"/>
</dbReference>
<dbReference type="GO" id="GO:0120159">
    <property type="term" value="F:rRNA pseudouridine synthase activity"/>
    <property type="evidence" value="ECO:0007669"/>
    <property type="project" value="UniProtKB-ARBA"/>
</dbReference>
<evidence type="ECO:0000256" key="3">
    <source>
        <dbReference type="ARBA" id="ARBA00023235"/>
    </source>
</evidence>
<sequence length="242" mass="27300">MAVKKTDKKEMRLDKFLAEMGVLTRSQSREAAKKGRILVNGEAEKRPDRKIRPEEDKVVVDGRPIAYAKYEYYMLNKPQGVVSATEDGRYPTVVELIDEKLRKDLFPAGRLDIDTEGLLLITNDGALAHRLLSPKNHVDKIYFAKICGTLPANAKELFQEGIVLSDGTKTMPAKLETGAEDGILLTIHEGKFHQVKRMFEAVGCQVVYLKRLSMGPLVLDENLKPGEYRKLTEKELEQLQLC</sequence>
<dbReference type="NCBIfam" id="TIGR00093">
    <property type="entry name" value="pseudouridine synthase"/>
    <property type="match status" value="1"/>
</dbReference>
<evidence type="ECO:0000256" key="1">
    <source>
        <dbReference type="ARBA" id="ARBA00008348"/>
    </source>
</evidence>
<dbReference type="GO" id="GO:0005829">
    <property type="term" value="C:cytosol"/>
    <property type="evidence" value="ECO:0007669"/>
    <property type="project" value="UniProtKB-ARBA"/>
</dbReference>
<dbReference type="InterPro" id="IPR018496">
    <property type="entry name" value="PsdUridine_synth_RsuA/RluB_CS"/>
</dbReference>
<evidence type="ECO:0000256" key="5">
    <source>
        <dbReference type="RuleBase" id="RU003887"/>
    </source>
</evidence>
<evidence type="ECO:0000256" key="2">
    <source>
        <dbReference type="ARBA" id="ARBA00022884"/>
    </source>
</evidence>
<evidence type="ECO:0000313" key="9">
    <source>
        <dbReference type="Proteomes" id="UP000823900"/>
    </source>
</evidence>
<name>A0A9D2KN95_9FIRM</name>
<protein>
    <recommendedName>
        <fullName evidence="5">Pseudouridine synthase</fullName>
        <ecNumber evidence="5">5.4.99.-</ecNumber>
    </recommendedName>
</protein>
<dbReference type="InterPro" id="IPR036986">
    <property type="entry name" value="S4_RNA-bd_sf"/>
</dbReference>
<proteinExistence type="inferred from homology"/>
<dbReference type="Proteomes" id="UP000823900">
    <property type="component" value="Unassembled WGS sequence"/>
</dbReference>
<accession>A0A9D2KN95</accession>
<dbReference type="PANTHER" id="PTHR47683">
    <property type="entry name" value="PSEUDOURIDINE SYNTHASE FAMILY PROTEIN-RELATED"/>
    <property type="match status" value="1"/>
</dbReference>
<dbReference type="InterPro" id="IPR002942">
    <property type="entry name" value="S4_RNA-bd"/>
</dbReference>
<dbReference type="SMART" id="SM00363">
    <property type="entry name" value="S4"/>
    <property type="match status" value="1"/>
</dbReference>
<dbReference type="InterPro" id="IPR050343">
    <property type="entry name" value="RsuA_PseudoU_synthase"/>
</dbReference>
<dbReference type="Pfam" id="PF00849">
    <property type="entry name" value="PseudoU_synth_2"/>
    <property type="match status" value="1"/>
</dbReference>
<evidence type="ECO:0000313" key="8">
    <source>
        <dbReference type="EMBL" id="HJA71348.1"/>
    </source>
</evidence>
<organism evidence="8 9">
    <name type="scientific">Candidatus Lachnoclostridium stercoravium</name>
    <dbReference type="NCBI Taxonomy" id="2838633"/>
    <lineage>
        <taxon>Bacteria</taxon>
        <taxon>Bacillati</taxon>
        <taxon>Bacillota</taxon>
        <taxon>Clostridia</taxon>
        <taxon>Lachnospirales</taxon>
        <taxon>Lachnospiraceae</taxon>
    </lineage>
</organism>
<dbReference type="CDD" id="cd02553">
    <property type="entry name" value="PseudoU_synth_RsuA"/>
    <property type="match status" value="1"/>
</dbReference>
<dbReference type="GO" id="GO:0003723">
    <property type="term" value="F:RNA binding"/>
    <property type="evidence" value="ECO:0007669"/>
    <property type="project" value="UniProtKB-KW"/>
</dbReference>
<dbReference type="InterPro" id="IPR006145">
    <property type="entry name" value="PsdUridine_synth_RsuA/RluA"/>
</dbReference>
<dbReference type="CDD" id="cd00165">
    <property type="entry name" value="S4"/>
    <property type="match status" value="1"/>
</dbReference>
<evidence type="ECO:0000259" key="7">
    <source>
        <dbReference type="SMART" id="SM00363"/>
    </source>
</evidence>
<dbReference type="EMBL" id="DWZA01000062">
    <property type="protein sequence ID" value="HJA71348.1"/>
    <property type="molecule type" value="Genomic_DNA"/>
</dbReference>
<evidence type="ECO:0000256" key="4">
    <source>
        <dbReference type="PROSITE-ProRule" id="PRU00182"/>
    </source>
</evidence>
<gene>
    <name evidence="8" type="ORF">IAA07_07165</name>
</gene>
<dbReference type="Gene3D" id="3.30.70.1560">
    <property type="entry name" value="Alpha-L RNA-binding motif"/>
    <property type="match status" value="1"/>
</dbReference>
<reference evidence="8" key="1">
    <citation type="journal article" date="2021" name="PeerJ">
        <title>Extensive microbial diversity within the chicken gut microbiome revealed by metagenomics and culture.</title>
        <authorList>
            <person name="Gilroy R."/>
            <person name="Ravi A."/>
            <person name="Getino M."/>
            <person name="Pursley I."/>
            <person name="Horton D.L."/>
            <person name="Alikhan N.F."/>
            <person name="Baker D."/>
            <person name="Gharbi K."/>
            <person name="Hall N."/>
            <person name="Watson M."/>
            <person name="Adriaenssens E.M."/>
            <person name="Foster-Nyarko E."/>
            <person name="Jarju S."/>
            <person name="Secka A."/>
            <person name="Antonio M."/>
            <person name="Oren A."/>
            <person name="Chaudhuri R.R."/>
            <person name="La Ragione R."/>
            <person name="Hildebrand F."/>
            <person name="Pallen M.J."/>
        </authorList>
    </citation>
    <scope>NUCLEOTIDE SEQUENCE</scope>
    <source>
        <strain evidence="8">CHK178-16964</strain>
    </source>
</reference>
<dbReference type="GO" id="GO:0000455">
    <property type="term" value="P:enzyme-directed rRNA pseudouridine synthesis"/>
    <property type="evidence" value="ECO:0007669"/>
    <property type="project" value="UniProtKB-ARBA"/>
</dbReference>
<dbReference type="Pfam" id="PF01479">
    <property type="entry name" value="S4"/>
    <property type="match status" value="1"/>
</dbReference>
<dbReference type="InterPro" id="IPR042092">
    <property type="entry name" value="PsdUridine_s_RsuA/RluB/E/F_cat"/>
</dbReference>
<keyword evidence="2 4" id="KW-0694">RNA-binding</keyword>
<evidence type="ECO:0000256" key="6">
    <source>
        <dbReference type="SAM" id="MobiDB-lite"/>
    </source>
</evidence>
<feature type="region of interest" description="Disordered" evidence="6">
    <location>
        <begin position="29"/>
        <end position="49"/>
    </location>
</feature>
<feature type="domain" description="RNA-binding S4" evidence="7">
    <location>
        <begin position="11"/>
        <end position="71"/>
    </location>
</feature>
<dbReference type="InterPro" id="IPR020094">
    <property type="entry name" value="TruA/RsuA/RluB/E/F_N"/>
</dbReference>
<keyword evidence="3 5" id="KW-0413">Isomerase</keyword>
<dbReference type="InterPro" id="IPR000748">
    <property type="entry name" value="PsdUridine_synth_RsuA/RluB/E/F"/>
</dbReference>
<comment type="similarity">
    <text evidence="1 5">Belongs to the pseudouridine synthase RsuA family.</text>
</comment>
<dbReference type="InterPro" id="IPR020103">
    <property type="entry name" value="PsdUridine_synth_cat_dom_sf"/>
</dbReference>
<dbReference type="AlphaFoldDB" id="A0A9D2KN95"/>
<dbReference type="PROSITE" id="PS01149">
    <property type="entry name" value="PSI_RSU"/>
    <property type="match status" value="1"/>
</dbReference>
<dbReference type="FunFam" id="3.30.70.1560:FF:000001">
    <property type="entry name" value="Pseudouridine synthase"/>
    <property type="match status" value="1"/>
</dbReference>
<dbReference type="SUPFAM" id="SSF55174">
    <property type="entry name" value="Alpha-L RNA-binding motif"/>
    <property type="match status" value="1"/>
</dbReference>
<reference evidence="8" key="2">
    <citation type="submission" date="2021-04" db="EMBL/GenBank/DDBJ databases">
        <authorList>
            <person name="Gilroy R."/>
        </authorList>
    </citation>
    <scope>NUCLEOTIDE SEQUENCE</scope>
    <source>
        <strain evidence="8">CHK178-16964</strain>
    </source>
</reference>
<dbReference type="PANTHER" id="PTHR47683:SF4">
    <property type="entry name" value="PSEUDOURIDINE SYNTHASE"/>
    <property type="match status" value="1"/>
</dbReference>
<dbReference type="Gene3D" id="3.10.290.10">
    <property type="entry name" value="RNA-binding S4 domain"/>
    <property type="match status" value="1"/>
</dbReference>
<comment type="caution">
    <text evidence="8">The sequence shown here is derived from an EMBL/GenBank/DDBJ whole genome shotgun (WGS) entry which is preliminary data.</text>
</comment>
<dbReference type="EC" id="5.4.99.-" evidence="5"/>
<dbReference type="PROSITE" id="PS50889">
    <property type="entry name" value="S4"/>
    <property type="match status" value="1"/>
</dbReference>
<dbReference type="Gene3D" id="3.30.70.580">
    <property type="entry name" value="Pseudouridine synthase I, catalytic domain, N-terminal subdomain"/>
    <property type="match status" value="1"/>
</dbReference>